<evidence type="ECO:0000313" key="2">
    <source>
        <dbReference type="EMBL" id="QHU31136.1"/>
    </source>
</evidence>
<proteinExistence type="predicted"/>
<dbReference type="InterPro" id="IPR051703">
    <property type="entry name" value="NF-kappa-B_Signaling_Reg"/>
</dbReference>
<dbReference type="PANTHER" id="PTHR46609">
    <property type="entry name" value="EXONUCLEASE, PHAGE-TYPE/RECB, C-TERMINAL DOMAIN-CONTAINING PROTEIN"/>
    <property type="match status" value="1"/>
</dbReference>
<dbReference type="AlphaFoldDB" id="A0A6C0LJM6"/>
<organism evidence="2">
    <name type="scientific">viral metagenome</name>
    <dbReference type="NCBI Taxonomy" id="1070528"/>
    <lineage>
        <taxon>unclassified sequences</taxon>
        <taxon>metagenomes</taxon>
        <taxon>organismal metagenomes</taxon>
    </lineage>
</organism>
<evidence type="ECO:0000259" key="1">
    <source>
        <dbReference type="Pfam" id="PF09588"/>
    </source>
</evidence>
<name>A0A6C0LJM6_9ZZZZ</name>
<feature type="domain" description="YqaJ viral recombinase" evidence="1">
    <location>
        <begin position="140"/>
        <end position="281"/>
    </location>
</feature>
<dbReference type="EMBL" id="MN740524">
    <property type="protein sequence ID" value="QHU31136.1"/>
    <property type="molecule type" value="Genomic_DNA"/>
</dbReference>
<dbReference type="SUPFAM" id="SSF52980">
    <property type="entry name" value="Restriction endonuclease-like"/>
    <property type="match status" value="1"/>
</dbReference>
<protein>
    <recommendedName>
        <fullName evidence="1">YqaJ viral recombinase domain-containing protein</fullName>
    </recommendedName>
</protein>
<dbReference type="PANTHER" id="PTHR46609:SF6">
    <property type="entry name" value="EXONUCLEASE, PHAGE-TYPE_RECB, C-TERMINAL DOMAIN-CONTAINING PROTEIN-RELATED"/>
    <property type="match status" value="1"/>
</dbReference>
<dbReference type="InterPro" id="IPR019080">
    <property type="entry name" value="YqaJ_viral_recombinase"/>
</dbReference>
<dbReference type="InterPro" id="IPR011335">
    <property type="entry name" value="Restrct_endonuc-II-like"/>
</dbReference>
<sequence length="434" mass="51141">MFLHELPEHYNIIDSIVPPTIFDEDSVLLFIENAMEFLYEYVNENPASVSEPDFKEEILQELTEYLSSLLENHLMYDDDLADEIEFYVDAAWDLFSISIFPERSSSQDENETSEEVDYAFLDKQIDYLRTVPQPAQRTNEWYTFRHKLITASSAYKAFESQCMQNQLIYEKCQPLRMNTEEDIGPNKIQNLTSPLHWGQKYEPISVLLYEEMYNTKVEDFGCIPHSSYNFLGASPDGIVVDKTSDRYGRMLEIKNVVNREITGIPKKEYWIQMQLQMEVCNLDKCDFLETKFVEYSDENSFSNEQEDVKRGIILYFNTKENVAFYVYKPLNIISSQDVDAWIEQQLVQHEKNGMLWIRNIYWKLEKLSCVLVLRNKSWFKNNVKQLEYVWNIILKERVTGCSHRAPNKKAASNLSHDKPSDGCLLKIHTEKFFK</sequence>
<reference evidence="2" key="1">
    <citation type="journal article" date="2020" name="Nature">
        <title>Giant virus diversity and host interactions through global metagenomics.</title>
        <authorList>
            <person name="Schulz F."/>
            <person name="Roux S."/>
            <person name="Paez-Espino D."/>
            <person name="Jungbluth S."/>
            <person name="Walsh D.A."/>
            <person name="Denef V.J."/>
            <person name="McMahon K.D."/>
            <person name="Konstantinidis K.T."/>
            <person name="Eloe-Fadrosh E.A."/>
            <person name="Kyrpides N.C."/>
            <person name="Woyke T."/>
        </authorList>
    </citation>
    <scope>NUCLEOTIDE SEQUENCE</scope>
    <source>
        <strain evidence="2">GVMAG-M-3300027892-73</strain>
    </source>
</reference>
<dbReference type="CDD" id="cd22343">
    <property type="entry name" value="PDDEXK_lambda_exonuclease-like"/>
    <property type="match status" value="1"/>
</dbReference>
<dbReference type="Pfam" id="PF09588">
    <property type="entry name" value="YqaJ"/>
    <property type="match status" value="1"/>
</dbReference>
<dbReference type="Gene3D" id="3.90.320.10">
    <property type="match status" value="1"/>
</dbReference>
<dbReference type="InterPro" id="IPR011604">
    <property type="entry name" value="PDDEXK-like_dom_sf"/>
</dbReference>
<accession>A0A6C0LJM6</accession>